<sequence length="135" mass="15843">MNNSMHMYHLCQQHVGQFVAVQTKNNEWFNGYMENVDEENVYLMIPEYDHNTMGVMGAQTNNANMHQYSPQQPYHDPQHNMPAMRPGVKNGACGCQRDQRQYYPPYGPYYYPYPRYRRLILPLAALVALSALPFY</sequence>
<dbReference type="RefSeq" id="WP_091272660.1">
    <property type="nucleotide sequence ID" value="NZ_FNDK01000007.1"/>
</dbReference>
<reference evidence="1 2" key="1">
    <citation type="submission" date="2016-10" db="EMBL/GenBank/DDBJ databases">
        <authorList>
            <person name="de Groot N.N."/>
        </authorList>
    </citation>
    <scope>NUCLEOTIDE SEQUENCE [LARGE SCALE GENOMIC DNA]</scope>
    <source>
        <strain evidence="1 2">DSM 21632</strain>
    </source>
</reference>
<organism evidence="1 2">
    <name type="scientific">Alteribacillus persepolensis</name>
    <dbReference type="NCBI Taxonomy" id="568899"/>
    <lineage>
        <taxon>Bacteria</taxon>
        <taxon>Bacillati</taxon>
        <taxon>Bacillota</taxon>
        <taxon>Bacilli</taxon>
        <taxon>Bacillales</taxon>
        <taxon>Bacillaceae</taxon>
        <taxon>Alteribacillus</taxon>
    </lineage>
</organism>
<accession>A0A1G8DDW1</accession>
<protein>
    <submittedName>
        <fullName evidence="1">Uncharacterized protein</fullName>
    </submittedName>
</protein>
<evidence type="ECO:0000313" key="1">
    <source>
        <dbReference type="EMBL" id="SDH55629.1"/>
    </source>
</evidence>
<dbReference type="AlphaFoldDB" id="A0A1G8DDW1"/>
<dbReference type="OrthoDB" id="2943863at2"/>
<name>A0A1G8DDW1_9BACI</name>
<keyword evidence="2" id="KW-1185">Reference proteome</keyword>
<gene>
    <name evidence="1" type="ORF">SAMN05192534_10749</name>
</gene>
<dbReference type="STRING" id="568899.SAMN05192534_10749"/>
<proteinExistence type="predicted"/>
<dbReference type="Proteomes" id="UP000199163">
    <property type="component" value="Unassembled WGS sequence"/>
</dbReference>
<evidence type="ECO:0000313" key="2">
    <source>
        <dbReference type="Proteomes" id="UP000199163"/>
    </source>
</evidence>
<dbReference type="EMBL" id="FNDK01000007">
    <property type="protein sequence ID" value="SDH55629.1"/>
    <property type="molecule type" value="Genomic_DNA"/>
</dbReference>